<accession>A0ABP7ZY41</accession>
<organism evidence="2 3">
    <name type="scientific">Gryllotalpicola koreensis</name>
    <dbReference type="NCBI Taxonomy" id="993086"/>
    <lineage>
        <taxon>Bacteria</taxon>
        <taxon>Bacillati</taxon>
        <taxon>Actinomycetota</taxon>
        <taxon>Actinomycetes</taxon>
        <taxon>Micrococcales</taxon>
        <taxon>Microbacteriaceae</taxon>
        <taxon>Gryllotalpicola</taxon>
    </lineage>
</organism>
<feature type="region of interest" description="Disordered" evidence="1">
    <location>
        <begin position="1"/>
        <end position="20"/>
    </location>
</feature>
<keyword evidence="3" id="KW-1185">Reference proteome</keyword>
<dbReference type="InterPro" id="IPR011010">
    <property type="entry name" value="DNA_brk_join_enz"/>
</dbReference>
<dbReference type="SUPFAM" id="SSF56349">
    <property type="entry name" value="DNA breaking-rejoining enzymes"/>
    <property type="match status" value="1"/>
</dbReference>
<protein>
    <recommendedName>
        <fullName evidence="4">Recombinase XerD</fullName>
    </recommendedName>
</protein>
<gene>
    <name evidence="2" type="ORF">GCM10022287_15050</name>
</gene>
<evidence type="ECO:0000313" key="3">
    <source>
        <dbReference type="Proteomes" id="UP001501079"/>
    </source>
</evidence>
<reference evidence="3" key="1">
    <citation type="journal article" date="2019" name="Int. J. Syst. Evol. Microbiol.">
        <title>The Global Catalogue of Microorganisms (GCM) 10K type strain sequencing project: providing services to taxonomists for standard genome sequencing and annotation.</title>
        <authorList>
            <consortium name="The Broad Institute Genomics Platform"/>
            <consortium name="The Broad Institute Genome Sequencing Center for Infectious Disease"/>
            <person name="Wu L."/>
            <person name="Ma J."/>
        </authorList>
    </citation>
    <scope>NUCLEOTIDE SEQUENCE [LARGE SCALE GENOMIC DNA]</scope>
    <source>
        <strain evidence="3">JCM 17591</strain>
    </source>
</reference>
<dbReference type="EMBL" id="BAABBW010000002">
    <property type="protein sequence ID" value="GAA4173112.1"/>
    <property type="molecule type" value="Genomic_DNA"/>
</dbReference>
<sequence length="497" mass="55264">MTPELLPQRPTRGRPRKEGAHLCPRCQQTTTRLDNLAPGVKLCRSCIETALHTHGNCAVCATDRLLPGQDPSGSPICGDCAGYSRDYRCTRCSNERAPYRRGLCEWCSLADDLDTTMLHVDDDSDQIRETLREHFLAAARPRSIIRWLQSQQVRHLLAGIADGSIAATHEALDDLPQTATLRHIRALLIDRGHLPPQDAALARFAAWIPTKIDTIESPDSRDALRRFATWHHLRKVRDCAALPRGAASAAHNAKQEITVASNFLKWLADRSSTLRSCSQSDIDDWLADGPTTRYTVKNFLTFTAQSQLSPALTVPRRTVKTIRRIDAEERLVWIRRCLEAEQYPAAPRLIALLLLVFGQPITRIAAMPITAVDVDDSTARIRFVDDWIDLPAPIAALLTQHLANRAPTSTRTVDTNPYLFPGARPGEHVHRHSIKLALNRLGIDLLGSKNTALDELVASMPAPMVADALGFSYNAMAQHEGFKGLRFERYVSGRYPG</sequence>
<proteinExistence type="predicted"/>
<evidence type="ECO:0000313" key="2">
    <source>
        <dbReference type="EMBL" id="GAA4173112.1"/>
    </source>
</evidence>
<evidence type="ECO:0008006" key="4">
    <source>
        <dbReference type="Google" id="ProtNLM"/>
    </source>
</evidence>
<dbReference type="Proteomes" id="UP001501079">
    <property type="component" value="Unassembled WGS sequence"/>
</dbReference>
<name>A0ABP7ZY41_9MICO</name>
<evidence type="ECO:0000256" key="1">
    <source>
        <dbReference type="SAM" id="MobiDB-lite"/>
    </source>
</evidence>
<comment type="caution">
    <text evidence="2">The sequence shown here is derived from an EMBL/GenBank/DDBJ whole genome shotgun (WGS) entry which is preliminary data.</text>
</comment>